<dbReference type="InterPro" id="IPR036400">
    <property type="entry name" value="Cyt_B5-like_heme/steroid_sf"/>
</dbReference>
<comment type="caution">
    <text evidence="14">The sequence shown here is derived from an EMBL/GenBank/DDBJ whole genome shotgun (WGS) entry which is preliminary data.</text>
</comment>
<evidence type="ECO:0000256" key="10">
    <source>
        <dbReference type="ARBA" id="ARBA00023136"/>
    </source>
</evidence>
<dbReference type="PANTHER" id="PTHR19359">
    <property type="entry name" value="CYTOCHROME B5"/>
    <property type="match status" value="1"/>
</dbReference>
<dbReference type="InterPro" id="IPR018506">
    <property type="entry name" value="Cyt_B5_heme-BS"/>
</dbReference>
<dbReference type="EMBL" id="JALJOV010000071">
    <property type="protein sequence ID" value="KAK9867675.1"/>
    <property type="molecule type" value="Genomic_DNA"/>
</dbReference>
<dbReference type="InterPro" id="IPR050668">
    <property type="entry name" value="Cytochrome_b5"/>
</dbReference>
<dbReference type="Proteomes" id="UP001485043">
    <property type="component" value="Unassembled WGS sequence"/>
</dbReference>
<evidence type="ECO:0000256" key="1">
    <source>
        <dbReference type="ARBA" id="ARBA00004131"/>
    </source>
</evidence>
<evidence type="ECO:0000259" key="13">
    <source>
        <dbReference type="PROSITE" id="PS50255"/>
    </source>
</evidence>
<dbReference type="PROSITE" id="PS50255">
    <property type="entry name" value="CYTOCHROME_B5_2"/>
    <property type="match status" value="1"/>
</dbReference>
<keyword evidence="6" id="KW-0256">Endoplasmic reticulum</keyword>
<keyword evidence="10 12" id="KW-0472">Membrane</keyword>
<evidence type="ECO:0000256" key="2">
    <source>
        <dbReference type="ARBA" id="ARBA00022448"/>
    </source>
</evidence>
<dbReference type="AlphaFoldDB" id="A0AAW1TFP4"/>
<evidence type="ECO:0000256" key="8">
    <source>
        <dbReference type="ARBA" id="ARBA00022989"/>
    </source>
</evidence>
<comment type="subcellular location">
    <subcellularLocation>
        <location evidence="1">Endoplasmic reticulum membrane</location>
        <topology evidence="1">Single-pass membrane protein</topology>
        <orientation evidence="1">Cytoplasmic side</orientation>
    </subcellularLocation>
</comment>
<dbReference type="PANTHER" id="PTHR19359:SF129">
    <property type="entry name" value="CYTOCHROME B5 ISOFORM B"/>
    <property type="match status" value="1"/>
</dbReference>
<dbReference type="GO" id="GO:0020037">
    <property type="term" value="F:heme binding"/>
    <property type="evidence" value="ECO:0007669"/>
    <property type="project" value="UniProtKB-UniRule"/>
</dbReference>
<dbReference type="GO" id="GO:0046872">
    <property type="term" value="F:metal ion binding"/>
    <property type="evidence" value="ECO:0007669"/>
    <property type="project" value="UniProtKB-UniRule"/>
</dbReference>
<dbReference type="FunFam" id="3.10.120.10:FF:000002">
    <property type="entry name" value="Cytochrome b5 type B"/>
    <property type="match status" value="1"/>
</dbReference>
<evidence type="ECO:0000256" key="9">
    <source>
        <dbReference type="ARBA" id="ARBA00023004"/>
    </source>
</evidence>
<keyword evidence="7" id="KW-0249">Electron transport</keyword>
<evidence type="ECO:0000313" key="15">
    <source>
        <dbReference type="Proteomes" id="UP001485043"/>
    </source>
</evidence>
<evidence type="ECO:0000256" key="3">
    <source>
        <dbReference type="ARBA" id="ARBA00022617"/>
    </source>
</evidence>
<feature type="transmembrane region" description="Helical" evidence="12">
    <location>
        <begin position="126"/>
        <end position="144"/>
    </location>
</feature>
<name>A0AAW1TFP4_9CHLO</name>
<dbReference type="PRINTS" id="PR00363">
    <property type="entry name" value="CYTOCHROMEB5"/>
</dbReference>
<keyword evidence="5 12" id="KW-0479">Metal-binding</keyword>
<dbReference type="InterPro" id="IPR001199">
    <property type="entry name" value="Cyt_B5-like_heme/steroid-bd"/>
</dbReference>
<evidence type="ECO:0000256" key="5">
    <source>
        <dbReference type="ARBA" id="ARBA00022723"/>
    </source>
</evidence>
<keyword evidence="2" id="KW-0813">Transport</keyword>
<evidence type="ECO:0000256" key="12">
    <source>
        <dbReference type="RuleBase" id="RU362121"/>
    </source>
</evidence>
<keyword evidence="4 12" id="KW-0812">Transmembrane</keyword>
<feature type="domain" description="Cytochrome b5 heme-binding" evidence="13">
    <location>
        <begin position="18"/>
        <end position="94"/>
    </location>
</feature>
<gene>
    <name evidence="14" type="ORF">WJX84_007445</name>
</gene>
<dbReference type="PROSITE" id="PS00191">
    <property type="entry name" value="CYTOCHROME_B5_1"/>
    <property type="match status" value="1"/>
</dbReference>
<proteinExistence type="inferred from homology"/>
<dbReference type="GO" id="GO:0005789">
    <property type="term" value="C:endoplasmic reticulum membrane"/>
    <property type="evidence" value="ECO:0007669"/>
    <property type="project" value="UniProtKB-SubCell"/>
</dbReference>
<evidence type="ECO:0000313" key="14">
    <source>
        <dbReference type="EMBL" id="KAK9867675.1"/>
    </source>
</evidence>
<sequence>MSEVAGPPGTSKEALAGKKVYSLSEAKDHTTEEDCWVVIFGKVYDVTKFLDEHPGGYDIILTNTGQDATESFEEIGHSNAARELLDKYYIGEYEGGPAPAEKPKKKQTVSAPSAVDRIPVLKLLQVLLPIIVAGLAYMIFFGGATGK</sequence>
<comment type="similarity">
    <text evidence="11 12">Belongs to the cytochrome b5 family.</text>
</comment>
<accession>A0AAW1TFP4</accession>
<dbReference type="SMART" id="SM01117">
    <property type="entry name" value="Cyt-b5"/>
    <property type="match status" value="1"/>
</dbReference>
<reference evidence="14 15" key="1">
    <citation type="journal article" date="2024" name="Nat. Commun.">
        <title>Phylogenomics reveals the evolutionary origins of lichenization in chlorophyte algae.</title>
        <authorList>
            <person name="Puginier C."/>
            <person name="Libourel C."/>
            <person name="Otte J."/>
            <person name="Skaloud P."/>
            <person name="Haon M."/>
            <person name="Grisel S."/>
            <person name="Petersen M."/>
            <person name="Berrin J.G."/>
            <person name="Delaux P.M."/>
            <person name="Dal Grande F."/>
            <person name="Keller J."/>
        </authorList>
    </citation>
    <scope>NUCLEOTIDE SEQUENCE [LARGE SCALE GENOMIC DNA]</scope>
    <source>
        <strain evidence="14 15">SAG 2523</strain>
    </source>
</reference>
<keyword evidence="3 12" id="KW-0349">Heme</keyword>
<dbReference type="Pfam" id="PF00173">
    <property type="entry name" value="Cyt-b5"/>
    <property type="match status" value="1"/>
</dbReference>
<keyword evidence="15" id="KW-1185">Reference proteome</keyword>
<evidence type="ECO:0000256" key="11">
    <source>
        <dbReference type="ARBA" id="ARBA00038168"/>
    </source>
</evidence>
<protein>
    <recommendedName>
        <fullName evidence="13">Cytochrome b5 heme-binding domain-containing protein</fullName>
    </recommendedName>
</protein>
<keyword evidence="9 12" id="KW-0408">Iron</keyword>
<evidence type="ECO:0000256" key="7">
    <source>
        <dbReference type="ARBA" id="ARBA00022982"/>
    </source>
</evidence>
<evidence type="ECO:0000256" key="6">
    <source>
        <dbReference type="ARBA" id="ARBA00022824"/>
    </source>
</evidence>
<evidence type="ECO:0000256" key="4">
    <source>
        <dbReference type="ARBA" id="ARBA00022692"/>
    </source>
</evidence>
<dbReference type="SUPFAM" id="SSF55856">
    <property type="entry name" value="Cytochrome b5-like heme/steroid binding domain"/>
    <property type="match status" value="1"/>
</dbReference>
<organism evidence="14 15">
    <name type="scientific">Apatococcus fuscideae</name>
    <dbReference type="NCBI Taxonomy" id="2026836"/>
    <lineage>
        <taxon>Eukaryota</taxon>
        <taxon>Viridiplantae</taxon>
        <taxon>Chlorophyta</taxon>
        <taxon>core chlorophytes</taxon>
        <taxon>Trebouxiophyceae</taxon>
        <taxon>Chlorellales</taxon>
        <taxon>Chlorellaceae</taxon>
        <taxon>Apatococcus</taxon>
    </lineage>
</organism>
<dbReference type="Gene3D" id="3.10.120.10">
    <property type="entry name" value="Cytochrome b5-like heme/steroid binding domain"/>
    <property type="match status" value="1"/>
</dbReference>
<keyword evidence="8 12" id="KW-1133">Transmembrane helix</keyword>